<sequence length="171" mass="18819">MPYDRFTIRGADPDRCSEGRQRRFLIRGLQVEHEIDIAIPWRVTPGDQRRGERCRVIGCSVFREAGQLRFTGLYRVGVGSSADFVTQLPGSRRDQAKPIGADALDRVGHRVIHLGQPVRPVKEESRDQLLAGGEDAEASTSSGASFLDHVGKVGIADLRNLGHVIAPAWPN</sequence>
<evidence type="ECO:0000313" key="2">
    <source>
        <dbReference type="EMBL" id="MDR6293772.1"/>
    </source>
</evidence>
<dbReference type="EMBL" id="JAVDPW010000014">
    <property type="protein sequence ID" value="MDR6293772.1"/>
    <property type="molecule type" value="Genomic_DNA"/>
</dbReference>
<dbReference type="Proteomes" id="UP001262410">
    <property type="component" value="Unassembled WGS sequence"/>
</dbReference>
<gene>
    <name evidence="2" type="ORF">E9232_006325</name>
</gene>
<protein>
    <submittedName>
        <fullName evidence="2">Uncharacterized protein</fullName>
    </submittedName>
</protein>
<dbReference type="RefSeq" id="WP_309801020.1">
    <property type="nucleotide sequence ID" value="NZ_JAVDPW010000014.1"/>
</dbReference>
<organism evidence="2 3">
    <name type="scientific">Inquilinus ginsengisoli</name>
    <dbReference type="NCBI Taxonomy" id="363840"/>
    <lineage>
        <taxon>Bacteria</taxon>
        <taxon>Pseudomonadati</taxon>
        <taxon>Pseudomonadota</taxon>
        <taxon>Alphaproteobacteria</taxon>
        <taxon>Rhodospirillales</taxon>
        <taxon>Rhodospirillaceae</taxon>
        <taxon>Inquilinus</taxon>
    </lineage>
</organism>
<name>A0ABU1JZS1_9PROT</name>
<accession>A0ABU1JZS1</accession>
<proteinExistence type="predicted"/>
<evidence type="ECO:0000256" key="1">
    <source>
        <dbReference type="SAM" id="MobiDB-lite"/>
    </source>
</evidence>
<keyword evidence="3" id="KW-1185">Reference proteome</keyword>
<evidence type="ECO:0000313" key="3">
    <source>
        <dbReference type="Proteomes" id="UP001262410"/>
    </source>
</evidence>
<comment type="caution">
    <text evidence="2">The sequence shown here is derived from an EMBL/GenBank/DDBJ whole genome shotgun (WGS) entry which is preliminary data.</text>
</comment>
<reference evidence="2 3" key="1">
    <citation type="submission" date="2023-07" db="EMBL/GenBank/DDBJ databases">
        <title>Sorghum-associated microbial communities from plants grown in Nebraska, USA.</title>
        <authorList>
            <person name="Schachtman D."/>
        </authorList>
    </citation>
    <scope>NUCLEOTIDE SEQUENCE [LARGE SCALE GENOMIC DNA]</scope>
    <source>
        <strain evidence="2 3">584</strain>
    </source>
</reference>
<feature type="region of interest" description="Disordered" evidence="1">
    <location>
        <begin position="122"/>
        <end position="142"/>
    </location>
</feature>